<keyword evidence="2" id="KW-1185">Reference proteome</keyword>
<evidence type="ECO:0000313" key="1">
    <source>
        <dbReference type="EMBL" id="PIM51020.1"/>
    </source>
</evidence>
<dbReference type="GO" id="GO:0005975">
    <property type="term" value="P:carbohydrate metabolic process"/>
    <property type="evidence" value="ECO:0007669"/>
    <property type="project" value="InterPro"/>
</dbReference>
<organism evidence="1 2">
    <name type="scientific">Roseateles chitinivorans</name>
    <dbReference type="NCBI Taxonomy" id="2917965"/>
    <lineage>
        <taxon>Bacteria</taxon>
        <taxon>Pseudomonadati</taxon>
        <taxon>Pseudomonadota</taxon>
        <taxon>Betaproteobacteria</taxon>
        <taxon>Burkholderiales</taxon>
        <taxon>Sphaerotilaceae</taxon>
        <taxon>Roseateles</taxon>
    </lineage>
</organism>
<evidence type="ECO:0000313" key="2">
    <source>
        <dbReference type="Proteomes" id="UP000231501"/>
    </source>
</evidence>
<name>A0A2G9C3K9_9BURK</name>
<dbReference type="SUPFAM" id="SSF74650">
    <property type="entry name" value="Galactose mutarotase-like"/>
    <property type="match status" value="1"/>
</dbReference>
<proteinExistence type="predicted"/>
<comment type="caution">
    <text evidence="1">The sequence shown here is derived from an EMBL/GenBank/DDBJ whole genome shotgun (WGS) entry which is preliminary data.</text>
</comment>
<dbReference type="Gene3D" id="2.70.98.10">
    <property type="match status" value="1"/>
</dbReference>
<dbReference type="OrthoDB" id="9152603at2"/>
<dbReference type="InterPro" id="IPR011013">
    <property type="entry name" value="Gal_mutarotase_sf_dom"/>
</dbReference>
<sequence>MHVRRELELKSGTWRAVVAPDRGGRLRWLGQARPGGQEPWLRPLVSERGALVGGAAVRLEAPTEVPEGMASLVPDPATFDQPWQVTQQLPDQVTLMLHPGRAAPGTWGFQASQTLRLDEHRLEWSLSVRNLSRMPLPARFGWLMHFLEDFADAAWLDDTMDLVRRIERGRVESRDPWCGVASLSGAGGRIVLARAAAPLDALRFERHPTRSSVQLGLWTADAPRLAPLPRGEELTLRLSLDLLLPRLPPLPRAPSAGPLIL</sequence>
<dbReference type="GO" id="GO:0030246">
    <property type="term" value="F:carbohydrate binding"/>
    <property type="evidence" value="ECO:0007669"/>
    <property type="project" value="InterPro"/>
</dbReference>
<dbReference type="GO" id="GO:0003824">
    <property type="term" value="F:catalytic activity"/>
    <property type="evidence" value="ECO:0007669"/>
    <property type="project" value="InterPro"/>
</dbReference>
<dbReference type="Proteomes" id="UP000231501">
    <property type="component" value="Unassembled WGS sequence"/>
</dbReference>
<reference evidence="1 2" key="1">
    <citation type="submission" date="2017-11" db="EMBL/GenBank/DDBJ databases">
        <title>Draft genome sequence of Mitsuaria sp. HWN-4.</title>
        <authorList>
            <person name="Gundlapally S.R."/>
        </authorList>
    </citation>
    <scope>NUCLEOTIDE SEQUENCE [LARGE SCALE GENOMIC DNA]</scope>
    <source>
        <strain evidence="1 2">HWN-4</strain>
    </source>
</reference>
<dbReference type="AlphaFoldDB" id="A0A2G9C3K9"/>
<dbReference type="InterPro" id="IPR014718">
    <property type="entry name" value="GH-type_carb-bd"/>
</dbReference>
<protein>
    <submittedName>
        <fullName evidence="1">Uncharacterized protein</fullName>
    </submittedName>
</protein>
<dbReference type="RefSeq" id="WP_099863712.1">
    <property type="nucleotide sequence ID" value="NZ_PEOG01000084.1"/>
</dbReference>
<dbReference type="EMBL" id="PEOG01000084">
    <property type="protein sequence ID" value="PIM51020.1"/>
    <property type="molecule type" value="Genomic_DNA"/>
</dbReference>
<gene>
    <name evidence="1" type="ORF">CS062_21985</name>
</gene>
<accession>A0A2G9C3K9</accession>